<evidence type="ECO:0000313" key="3">
    <source>
        <dbReference type="Proteomes" id="UP001341840"/>
    </source>
</evidence>
<dbReference type="Proteomes" id="UP001341840">
    <property type="component" value="Unassembled WGS sequence"/>
</dbReference>
<gene>
    <name evidence="2" type="ORF">PIB30_064378</name>
</gene>
<proteinExistence type="predicted"/>
<dbReference type="EMBL" id="JASCZI010272487">
    <property type="protein sequence ID" value="MED6222433.1"/>
    <property type="molecule type" value="Genomic_DNA"/>
</dbReference>
<accession>A0ABU6ZKD1</accession>
<feature type="region of interest" description="Disordered" evidence="1">
    <location>
        <begin position="117"/>
        <end position="147"/>
    </location>
</feature>
<name>A0ABU6ZKD1_9FABA</name>
<sequence length="178" mass="20153">MLDSDDSRDEVVQGVKIVQGREWDSSAELLMMDRVEDGEQEVKTTITKEILDEWKLLAVEQCPVSVASKERDPLAEIMIMKCNKVKEDWGRTVRTEEEVESDGEWVPETVGEYGMLKRNETSSGNGELEQRTRSRTAGLGNKENQPLSDLVENFSTKEFYDDEDFMSTLKKVLPVGGA</sequence>
<protein>
    <submittedName>
        <fullName evidence="2">Uncharacterized protein</fullName>
    </submittedName>
</protein>
<organism evidence="2 3">
    <name type="scientific">Stylosanthes scabra</name>
    <dbReference type="NCBI Taxonomy" id="79078"/>
    <lineage>
        <taxon>Eukaryota</taxon>
        <taxon>Viridiplantae</taxon>
        <taxon>Streptophyta</taxon>
        <taxon>Embryophyta</taxon>
        <taxon>Tracheophyta</taxon>
        <taxon>Spermatophyta</taxon>
        <taxon>Magnoliopsida</taxon>
        <taxon>eudicotyledons</taxon>
        <taxon>Gunneridae</taxon>
        <taxon>Pentapetalae</taxon>
        <taxon>rosids</taxon>
        <taxon>fabids</taxon>
        <taxon>Fabales</taxon>
        <taxon>Fabaceae</taxon>
        <taxon>Papilionoideae</taxon>
        <taxon>50 kb inversion clade</taxon>
        <taxon>dalbergioids sensu lato</taxon>
        <taxon>Dalbergieae</taxon>
        <taxon>Pterocarpus clade</taxon>
        <taxon>Stylosanthes</taxon>
    </lineage>
</organism>
<keyword evidence="3" id="KW-1185">Reference proteome</keyword>
<evidence type="ECO:0000313" key="2">
    <source>
        <dbReference type="EMBL" id="MED6222433.1"/>
    </source>
</evidence>
<comment type="caution">
    <text evidence="2">The sequence shown here is derived from an EMBL/GenBank/DDBJ whole genome shotgun (WGS) entry which is preliminary data.</text>
</comment>
<evidence type="ECO:0000256" key="1">
    <source>
        <dbReference type="SAM" id="MobiDB-lite"/>
    </source>
</evidence>
<reference evidence="2 3" key="1">
    <citation type="journal article" date="2023" name="Plants (Basel)">
        <title>Bridging the Gap: Combining Genomics and Transcriptomics Approaches to Understand Stylosanthes scabra, an Orphan Legume from the Brazilian Caatinga.</title>
        <authorList>
            <person name="Ferreira-Neto J.R.C."/>
            <person name="da Silva M.D."/>
            <person name="Binneck E."/>
            <person name="de Melo N.F."/>
            <person name="da Silva R.H."/>
            <person name="de Melo A.L.T.M."/>
            <person name="Pandolfi V."/>
            <person name="Bustamante F.O."/>
            <person name="Brasileiro-Vidal A.C."/>
            <person name="Benko-Iseppon A.M."/>
        </authorList>
    </citation>
    <scope>NUCLEOTIDE SEQUENCE [LARGE SCALE GENOMIC DNA]</scope>
    <source>
        <tissue evidence="2">Leaves</tissue>
    </source>
</reference>